<dbReference type="InterPro" id="IPR036196">
    <property type="entry name" value="Ptyr_pPase_sf"/>
</dbReference>
<feature type="active site" evidence="4">
    <location>
        <position position="19"/>
    </location>
</feature>
<name>A0A9D9HTY8_9BACT</name>
<feature type="active site" description="Nucleophile" evidence="4">
    <location>
        <position position="13"/>
    </location>
</feature>
<organism evidence="6 7">
    <name type="scientific">Candidatus Gallipaludibacter merdavium</name>
    <dbReference type="NCBI Taxonomy" id="2840839"/>
    <lineage>
        <taxon>Bacteria</taxon>
        <taxon>Pseudomonadati</taxon>
        <taxon>Bacteroidota</taxon>
        <taxon>Bacteroidia</taxon>
        <taxon>Bacteroidales</taxon>
        <taxon>Candidatus Gallipaludibacter</taxon>
    </lineage>
</organism>
<feature type="active site" description="Proton donor" evidence="4">
    <location>
        <position position="131"/>
    </location>
</feature>
<evidence type="ECO:0000313" key="7">
    <source>
        <dbReference type="Proteomes" id="UP000823641"/>
    </source>
</evidence>
<dbReference type="PANTHER" id="PTHR47439:SF1">
    <property type="entry name" value="ACID PHOSPHATASE"/>
    <property type="match status" value="1"/>
</dbReference>
<dbReference type="EMBL" id="JADIMG010000059">
    <property type="protein sequence ID" value="MBO8459868.1"/>
    <property type="molecule type" value="Genomic_DNA"/>
</dbReference>
<keyword evidence="3" id="KW-0904">Protein phosphatase</keyword>
<protein>
    <submittedName>
        <fullName evidence="6">Low molecular weight phosphotyrosine protein phosphatase</fullName>
    </submittedName>
</protein>
<evidence type="ECO:0000256" key="1">
    <source>
        <dbReference type="ARBA" id="ARBA00011063"/>
    </source>
</evidence>
<dbReference type="PANTHER" id="PTHR47439">
    <property type="entry name" value="LOW MOLECULAR WEIGHT PHOSPHOTYROSINE PROTEIN PHOSPHATASE-RELATED"/>
    <property type="match status" value="1"/>
</dbReference>
<reference evidence="6" key="2">
    <citation type="journal article" date="2021" name="PeerJ">
        <title>Extensive microbial diversity within the chicken gut microbiome revealed by metagenomics and culture.</title>
        <authorList>
            <person name="Gilroy R."/>
            <person name="Ravi A."/>
            <person name="Getino M."/>
            <person name="Pursley I."/>
            <person name="Horton D.L."/>
            <person name="Alikhan N.F."/>
            <person name="Baker D."/>
            <person name="Gharbi K."/>
            <person name="Hall N."/>
            <person name="Watson M."/>
            <person name="Adriaenssens E.M."/>
            <person name="Foster-Nyarko E."/>
            <person name="Jarju S."/>
            <person name="Secka A."/>
            <person name="Antonio M."/>
            <person name="Oren A."/>
            <person name="Chaudhuri R.R."/>
            <person name="La Ragione R."/>
            <person name="Hildebrand F."/>
            <person name="Pallen M.J."/>
        </authorList>
    </citation>
    <scope>NUCLEOTIDE SEQUENCE</scope>
    <source>
        <strain evidence="6">G3-3990</strain>
    </source>
</reference>
<gene>
    <name evidence="6" type="ORF">IAA73_06005</name>
</gene>
<dbReference type="Pfam" id="PF01451">
    <property type="entry name" value="LMWPc"/>
    <property type="match status" value="1"/>
</dbReference>
<dbReference type="PRINTS" id="PR00719">
    <property type="entry name" value="LMWPTPASE"/>
</dbReference>
<dbReference type="SUPFAM" id="SSF52788">
    <property type="entry name" value="Phosphotyrosine protein phosphatases I"/>
    <property type="match status" value="1"/>
</dbReference>
<dbReference type="InterPro" id="IPR023485">
    <property type="entry name" value="Ptyr_pPase"/>
</dbReference>
<evidence type="ECO:0000313" key="6">
    <source>
        <dbReference type="EMBL" id="MBO8459868.1"/>
    </source>
</evidence>
<dbReference type="AlphaFoldDB" id="A0A9D9HTY8"/>
<dbReference type="InterPro" id="IPR052995">
    <property type="entry name" value="LMW-PTP"/>
</dbReference>
<feature type="domain" description="Phosphotyrosine protein phosphatase I" evidence="5">
    <location>
        <begin position="7"/>
        <end position="157"/>
    </location>
</feature>
<evidence type="ECO:0000256" key="3">
    <source>
        <dbReference type="ARBA" id="ARBA00022912"/>
    </source>
</evidence>
<evidence type="ECO:0000256" key="4">
    <source>
        <dbReference type="PIRSR" id="PIRSR617867-1"/>
    </source>
</evidence>
<dbReference type="CDD" id="cd16343">
    <property type="entry name" value="LMWPTP"/>
    <property type="match status" value="1"/>
</dbReference>
<proteinExistence type="inferred from homology"/>
<dbReference type="GO" id="GO:0004725">
    <property type="term" value="F:protein tyrosine phosphatase activity"/>
    <property type="evidence" value="ECO:0007669"/>
    <property type="project" value="InterPro"/>
</dbReference>
<accession>A0A9D9HTY8</accession>
<comment type="similarity">
    <text evidence="1">Belongs to the low molecular weight phosphotyrosine protein phosphatase family.</text>
</comment>
<reference evidence="6" key="1">
    <citation type="submission" date="2020-10" db="EMBL/GenBank/DDBJ databases">
        <authorList>
            <person name="Gilroy R."/>
        </authorList>
    </citation>
    <scope>NUCLEOTIDE SEQUENCE</scope>
    <source>
        <strain evidence="6">G3-3990</strain>
    </source>
</reference>
<evidence type="ECO:0000259" key="5">
    <source>
        <dbReference type="SMART" id="SM00226"/>
    </source>
</evidence>
<evidence type="ECO:0000256" key="2">
    <source>
        <dbReference type="ARBA" id="ARBA00022801"/>
    </source>
</evidence>
<dbReference type="FunFam" id="3.40.50.2300:FF:000113">
    <property type="entry name" value="Low molecular weight protein-tyrosine-phosphatase"/>
    <property type="match status" value="1"/>
</dbReference>
<dbReference type="SMART" id="SM00226">
    <property type="entry name" value="LMWPc"/>
    <property type="match status" value="1"/>
</dbReference>
<dbReference type="InterPro" id="IPR017867">
    <property type="entry name" value="Tyr_phospatase_low_mol_wt"/>
</dbReference>
<keyword evidence="2" id="KW-0378">Hydrolase</keyword>
<dbReference type="Gene3D" id="3.40.50.2300">
    <property type="match status" value="1"/>
</dbReference>
<comment type="caution">
    <text evidence="6">The sequence shown here is derived from an EMBL/GenBank/DDBJ whole genome shotgun (WGS) entry which is preliminary data.</text>
</comment>
<sequence length="162" mass="18361">MRETRPIRLLFVCLGNICRSPMAECVFEYLVKGRNDLSHSYEVDSAGIAGYHIGDLPDVRMREAAWQRGYKMTSRARQVGFEDFETFDLIIGMDDANIDALKEMAPDVESLGKIVKMTDYCIHMEADHVPDPYYGGTAGFYYVIDLLEDACQGLLDSLEKQD</sequence>
<dbReference type="Proteomes" id="UP000823641">
    <property type="component" value="Unassembled WGS sequence"/>
</dbReference>